<sequence>MVGGVNDDGTPIIVEVDESLFGKMKYGRGHSVQGVWVVGGVERTPERKLFVATVPYRNKDTLHTLLTTYINPGTQIHTDRWRAYNGIDKTWDEDGNPLGYTHKKVDHSKEFKAADGTWSGIKRVVCARHRTGSTMPWRLLEFIWGAQK</sequence>
<dbReference type="Proteomes" id="UP001234581">
    <property type="component" value="Unassembled WGS sequence"/>
</dbReference>
<gene>
    <name evidence="2" type="ORF">O0I10_012936</name>
</gene>
<dbReference type="EMBL" id="JARTCD010000181">
    <property type="protein sequence ID" value="KAJ8651501.1"/>
    <property type="molecule type" value="Genomic_DNA"/>
</dbReference>
<evidence type="ECO:0000259" key="1">
    <source>
        <dbReference type="SMART" id="SM01126"/>
    </source>
</evidence>
<dbReference type="SMART" id="SM01126">
    <property type="entry name" value="DDE_Tnp_IS1595"/>
    <property type="match status" value="1"/>
</dbReference>
<dbReference type="AlphaFoldDB" id="A0AAD7XSP0"/>
<name>A0AAD7XSP0_9FUNG</name>
<keyword evidence="3" id="KW-1185">Reference proteome</keyword>
<feature type="domain" description="ISXO2-like transposase" evidence="1">
    <location>
        <begin position="13"/>
        <end position="130"/>
    </location>
</feature>
<evidence type="ECO:0000313" key="3">
    <source>
        <dbReference type="Proteomes" id="UP001234581"/>
    </source>
</evidence>
<comment type="caution">
    <text evidence="2">The sequence shown here is derived from an EMBL/GenBank/DDBJ whole genome shotgun (WGS) entry which is preliminary data.</text>
</comment>
<dbReference type="InterPro" id="IPR053164">
    <property type="entry name" value="IS1016-like_transposase"/>
</dbReference>
<dbReference type="GeneID" id="83220267"/>
<dbReference type="RefSeq" id="XP_058336415.1">
    <property type="nucleotide sequence ID" value="XM_058492818.1"/>
</dbReference>
<dbReference type="Pfam" id="PF12762">
    <property type="entry name" value="DDE_Tnp_IS1595"/>
    <property type="match status" value="1"/>
</dbReference>
<dbReference type="PANTHER" id="PTHR47163">
    <property type="entry name" value="DDE_TNP_IS1595 DOMAIN-CONTAINING PROTEIN"/>
    <property type="match status" value="1"/>
</dbReference>
<protein>
    <recommendedName>
        <fullName evidence="1">ISXO2-like transposase domain-containing protein</fullName>
    </recommendedName>
</protein>
<evidence type="ECO:0000313" key="2">
    <source>
        <dbReference type="EMBL" id="KAJ8651501.1"/>
    </source>
</evidence>
<reference evidence="2 3" key="1">
    <citation type="submission" date="2023-03" db="EMBL/GenBank/DDBJ databases">
        <title>Genome sequence of Lichtheimia ornata CBS 291.66.</title>
        <authorList>
            <person name="Mohabir J.T."/>
            <person name="Shea T.P."/>
            <person name="Kurbessoian T."/>
            <person name="Berby B."/>
            <person name="Fontaine J."/>
            <person name="Livny J."/>
            <person name="Gnirke A."/>
            <person name="Stajich J.E."/>
            <person name="Cuomo C.A."/>
        </authorList>
    </citation>
    <scope>NUCLEOTIDE SEQUENCE [LARGE SCALE GENOMIC DNA]</scope>
    <source>
        <strain evidence="2">CBS 291.66</strain>
    </source>
</reference>
<dbReference type="InterPro" id="IPR024445">
    <property type="entry name" value="Tnp_ISXO2-like"/>
</dbReference>
<proteinExistence type="predicted"/>
<organism evidence="2 3">
    <name type="scientific">Lichtheimia ornata</name>
    <dbReference type="NCBI Taxonomy" id="688661"/>
    <lineage>
        <taxon>Eukaryota</taxon>
        <taxon>Fungi</taxon>
        <taxon>Fungi incertae sedis</taxon>
        <taxon>Mucoromycota</taxon>
        <taxon>Mucoromycotina</taxon>
        <taxon>Mucoromycetes</taxon>
        <taxon>Mucorales</taxon>
        <taxon>Lichtheimiaceae</taxon>
        <taxon>Lichtheimia</taxon>
    </lineage>
</organism>
<accession>A0AAD7XSP0</accession>
<dbReference type="PANTHER" id="PTHR47163:SF2">
    <property type="entry name" value="SI:DKEY-17M8.2"/>
    <property type="match status" value="1"/>
</dbReference>